<comment type="caution">
    <text evidence="2">The sequence shown here is derived from an EMBL/GenBank/DDBJ whole genome shotgun (WGS) entry which is preliminary data.</text>
</comment>
<dbReference type="AlphaFoldDB" id="A0A2N0QNV0"/>
<evidence type="ECO:0000256" key="1">
    <source>
        <dbReference type="SAM" id="MobiDB-lite"/>
    </source>
</evidence>
<proteinExistence type="predicted"/>
<dbReference type="VEuPathDB" id="FungiDB:FUN_015097"/>
<dbReference type="VEuPathDB" id="FungiDB:RhiirA1_480847"/>
<dbReference type="Proteomes" id="UP000232688">
    <property type="component" value="Unassembled WGS sequence"/>
</dbReference>
<evidence type="ECO:0000313" key="3">
    <source>
        <dbReference type="Proteomes" id="UP000232688"/>
    </source>
</evidence>
<dbReference type="VEuPathDB" id="FungiDB:RhiirFUN_010881"/>
<protein>
    <submittedName>
        <fullName evidence="2">Uncharacterized protein</fullName>
    </submittedName>
</protein>
<reference evidence="2 3" key="2">
    <citation type="submission" date="2017-10" db="EMBL/GenBank/DDBJ databases">
        <title>Genome analyses suggest a sexual origin of heterokaryosis in a supposedly ancient asexual fungus.</title>
        <authorList>
            <person name="Corradi N."/>
            <person name="Sedzielewska K."/>
            <person name="Noel J."/>
            <person name="Charron P."/>
            <person name="Farinelli L."/>
            <person name="Marton T."/>
            <person name="Kruger M."/>
            <person name="Pelin A."/>
            <person name="Brachmann A."/>
            <person name="Corradi N."/>
        </authorList>
    </citation>
    <scope>NUCLEOTIDE SEQUENCE [LARGE SCALE GENOMIC DNA]</scope>
    <source>
        <strain evidence="2 3">A1</strain>
    </source>
</reference>
<reference evidence="2 3" key="1">
    <citation type="submission" date="2017-10" db="EMBL/GenBank/DDBJ databases">
        <title>Extensive intraspecific genome diversity in a model arbuscular mycorrhizal fungus.</title>
        <authorList>
            <person name="Chen E.C.H."/>
            <person name="Morin E."/>
            <person name="Baudet D."/>
            <person name="Noel J."/>
            <person name="Ndikumana S."/>
            <person name="Charron P."/>
            <person name="St-Onge C."/>
            <person name="Giorgi J."/>
            <person name="Grigoriev I.V."/>
            <person name="Roux C."/>
            <person name="Martin F.M."/>
            <person name="Corradi N."/>
        </authorList>
    </citation>
    <scope>NUCLEOTIDE SEQUENCE [LARGE SCALE GENOMIC DNA]</scope>
    <source>
        <strain evidence="2 3">A1</strain>
    </source>
</reference>
<name>A0A2N0QNV0_9GLOM</name>
<evidence type="ECO:0000313" key="2">
    <source>
        <dbReference type="EMBL" id="PKC52721.1"/>
    </source>
</evidence>
<accession>A0A2N0QNV0</accession>
<feature type="region of interest" description="Disordered" evidence="1">
    <location>
        <begin position="119"/>
        <end position="138"/>
    </location>
</feature>
<organism evidence="2 3">
    <name type="scientific">Rhizophagus irregularis</name>
    <dbReference type="NCBI Taxonomy" id="588596"/>
    <lineage>
        <taxon>Eukaryota</taxon>
        <taxon>Fungi</taxon>
        <taxon>Fungi incertae sedis</taxon>
        <taxon>Mucoromycota</taxon>
        <taxon>Glomeromycotina</taxon>
        <taxon>Glomeromycetes</taxon>
        <taxon>Glomerales</taxon>
        <taxon>Glomeraceae</taxon>
        <taxon>Rhizophagus</taxon>
    </lineage>
</organism>
<gene>
    <name evidence="2" type="ORF">RhiirA1_480847</name>
</gene>
<dbReference type="EMBL" id="LLXH01005257">
    <property type="protein sequence ID" value="PKC52721.1"/>
    <property type="molecule type" value="Genomic_DNA"/>
</dbReference>
<sequence>MDDSNPSHNNYRFTFTESNNLQSTADVILPEQEYPLNIAAANSDFSMNDNNTFPTFQTNNNYSVHQPTFNENITILRSYHPIDLQQSTAQPEREHSSNMNYNVVNVDFSMMNDNSISPTSHTNNNHFNQQHTSNVQSYSPSITSSYAQQYGHPSSSQPIGNTFPPFNTTTINPSQPEIFSFDIPGFKIIIMPSFSRRDNTFSNYSSSDITDNQFTQFTQ</sequence>
<feature type="compositionally biased region" description="Low complexity" evidence="1">
    <location>
        <begin position="119"/>
        <end position="134"/>
    </location>
</feature>